<reference evidence="12" key="1">
    <citation type="journal article" date="2018" name="Genome Biol. Evol.">
        <title>Genomics and development of Lentinus tigrinus, a white-rot wood-decaying mushroom with dimorphic fruiting bodies.</title>
        <authorList>
            <person name="Wu B."/>
            <person name="Xu Z."/>
            <person name="Knudson A."/>
            <person name="Carlson A."/>
            <person name="Chen N."/>
            <person name="Kovaka S."/>
            <person name="LaButti K."/>
            <person name="Lipzen A."/>
            <person name="Pennachio C."/>
            <person name="Riley R."/>
            <person name="Schakwitz W."/>
            <person name="Umezawa K."/>
            <person name="Ohm R.A."/>
            <person name="Grigoriev I.V."/>
            <person name="Nagy L.G."/>
            <person name="Gibbons J."/>
            <person name="Hibbett D."/>
        </authorList>
    </citation>
    <scope>NUCLEOTIDE SEQUENCE [LARGE SCALE GENOMIC DNA]</scope>
    <source>
        <strain evidence="12">ALCF2SS1-6</strain>
    </source>
</reference>
<organism evidence="12 13">
    <name type="scientific">Lentinus tigrinus ALCF2SS1-6</name>
    <dbReference type="NCBI Taxonomy" id="1328759"/>
    <lineage>
        <taxon>Eukaryota</taxon>
        <taxon>Fungi</taxon>
        <taxon>Dikarya</taxon>
        <taxon>Basidiomycota</taxon>
        <taxon>Agaricomycotina</taxon>
        <taxon>Agaricomycetes</taxon>
        <taxon>Polyporales</taxon>
        <taxon>Polyporaceae</taxon>
        <taxon>Lentinus</taxon>
    </lineage>
</organism>
<dbReference type="SUPFAM" id="SSF56672">
    <property type="entry name" value="DNA/RNA polymerases"/>
    <property type="match status" value="1"/>
</dbReference>
<dbReference type="GO" id="GO:0042276">
    <property type="term" value="P:error-prone translesion synthesis"/>
    <property type="evidence" value="ECO:0007669"/>
    <property type="project" value="TreeGrafter"/>
</dbReference>
<proteinExistence type="predicted"/>
<dbReference type="GO" id="GO:0003684">
    <property type="term" value="F:damaged DNA binding"/>
    <property type="evidence" value="ECO:0007669"/>
    <property type="project" value="InterPro"/>
</dbReference>
<evidence type="ECO:0000256" key="1">
    <source>
        <dbReference type="ARBA" id="ARBA00004123"/>
    </source>
</evidence>
<keyword evidence="3" id="KW-0479">Metal-binding</keyword>
<feature type="compositionally biased region" description="Low complexity" evidence="10">
    <location>
        <begin position="564"/>
        <end position="576"/>
    </location>
</feature>
<evidence type="ECO:0000256" key="8">
    <source>
        <dbReference type="ARBA" id="ARBA00023242"/>
    </source>
</evidence>
<dbReference type="Pfam" id="PF11799">
    <property type="entry name" value="IMS_C"/>
    <property type="match status" value="1"/>
</dbReference>
<feature type="region of interest" description="Disordered" evidence="10">
    <location>
        <begin position="204"/>
        <end position="279"/>
    </location>
</feature>
<evidence type="ECO:0000256" key="5">
    <source>
        <dbReference type="ARBA" id="ARBA00022771"/>
    </source>
</evidence>
<dbReference type="InterPro" id="IPR017961">
    <property type="entry name" value="DNA_pol_Y-fam_little_finger"/>
</dbReference>
<evidence type="ECO:0000313" key="12">
    <source>
        <dbReference type="EMBL" id="RPD61013.1"/>
    </source>
</evidence>
<dbReference type="Gene3D" id="1.10.150.20">
    <property type="entry name" value="5' to 3' exonuclease, C-terminal subdomain"/>
    <property type="match status" value="1"/>
</dbReference>
<keyword evidence="8" id="KW-0539">Nucleus</keyword>
<dbReference type="STRING" id="1328759.A0A5C2SB82"/>
<keyword evidence="5" id="KW-0863">Zinc-finger</keyword>
<dbReference type="FunFam" id="3.40.1170.60:FF:000008">
    <property type="entry name" value="DNA polymerase eta subunit"/>
    <property type="match status" value="1"/>
</dbReference>
<dbReference type="InterPro" id="IPR043502">
    <property type="entry name" value="DNA/RNA_pol_sf"/>
</dbReference>
<feature type="compositionally biased region" description="Basic and acidic residues" evidence="10">
    <location>
        <begin position="687"/>
        <end position="697"/>
    </location>
</feature>
<dbReference type="GO" id="GO:0005634">
    <property type="term" value="C:nucleus"/>
    <property type="evidence" value="ECO:0007669"/>
    <property type="project" value="UniProtKB-SubCell"/>
</dbReference>
<evidence type="ECO:0000256" key="2">
    <source>
        <dbReference type="ARBA" id="ARBA00022679"/>
    </source>
</evidence>
<dbReference type="GO" id="GO:0006281">
    <property type="term" value="P:DNA repair"/>
    <property type="evidence" value="ECO:0007669"/>
    <property type="project" value="UniProtKB-KW"/>
</dbReference>
<keyword evidence="6" id="KW-0862">Zinc</keyword>
<feature type="compositionally biased region" description="Acidic residues" evidence="10">
    <location>
        <begin position="259"/>
        <end position="278"/>
    </location>
</feature>
<dbReference type="GO" id="GO:0007064">
    <property type="term" value="P:mitotic sister chromatid cohesion"/>
    <property type="evidence" value="ECO:0007669"/>
    <property type="project" value="UniProtKB-ARBA"/>
</dbReference>
<gene>
    <name evidence="12" type="ORF">L227DRAFT_574638</name>
</gene>
<evidence type="ECO:0000256" key="9">
    <source>
        <dbReference type="ARBA" id="ARBA00044975"/>
    </source>
</evidence>
<feature type="region of interest" description="Disordered" evidence="10">
    <location>
        <begin position="683"/>
        <end position="723"/>
    </location>
</feature>
<dbReference type="Gene3D" id="3.30.1490.100">
    <property type="entry name" value="DNA polymerase, Y-family, little finger domain"/>
    <property type="match status" value="1"/>
</dbReference>
<accession>A0A5C2SB82</accession>
<protein>
    <recommendedName>
        <fullName evidence="9">DNA polymerase eta</fullName>
    </recommendedName>
</protein>
<dbReference type="Pfam" id="PF21704">
    <property type="entry name" value="POLH-Rev1_HhH"/>
    <property type="match status" value="1"/>
</dbReference>
<name>A0A5C2SB82_9APHY</name>
<dbReference type="Proteomes" id="UP000313359">
    <property type="component" value="Unassembled WGS sequence"/>
</dbReference>
<feature type="compositionally biased region" description="Polar residues" evidence="10">
    <location>
        <begin position="589"/>
        <end position="604"/>
    </location>
</feature>
<dbReference type="InterPro" id="IPR036775">
    <property type="entry name" value="DNA_pol_Y-fam_lit_finger_sf"/>
</dbReference>
<dbReference type="InterPro" id="IPR052230">
    <property type="entry name" value="DNA_polymerase_eta"/>
</dbReference>
<dbReference type="PROSITE" id="PS50173">
    <property type="entry name" value="UMUC"/>
    <property type="match status" value="1"/>
</dbReference>
<dbReference type="Pfam" id="PF00817">
    <property type="entry name" value="IMS"/>
    <property type="match status" value="1"/>
</dbReference>
<keyword evidence="4" id="KW-0227">DNA damage</keyword>
<keyword evidence="7" id="KW-0234">DNA repair</keyword>
<dbReference type="GO" id="GO:0070987">
    <property type="term" value="P:error-free translesion synthesis"/>
    <property type="evidence" value="ECO:0007669"/>
    <property type="project" value="UniProtKB-ARBA"/>
</dbReference>
<dbReference type="Gene3D" id="3.40.1170.60">
    <property type="match status" value="1"/>
</dbReference>
<dbReference type="GO" id="GO:0003887">
    <property type="term" value="F:DNA-directed DNA polymerase activity"/>
    <property type="evidence" value="ECO:0007669"/>
    <property type="project" value="TreeGrafter"/>
</dbReference>
<sequence length="723" mass="79567">MSGSEGASTSKPVSKTYWKGKGRASANDFDDLNPTITYRHLLSNNLGVRDPLRVIALCDSDAFYAACEQVRLGIDPALPLVVLQWDSLIAVNYPARKFGISRMDKVRDAKKRCPNLVVVHVATYKEGEAEPGYWENPDTRTHKVSLDHYRRESMKIIQLFKEGLPTGEVEKASIDEAFIDFTRPVREEILKRYPYLANVPPDAPNGLDSPLPPPPPISWEDRGTIVPVHPPKEQPESKGDGAPSSAPPPEGEASTSDPADLEDEDKEEDNVVEEDDEQATWHDVALSIAAELMMKIREDIRTKLGYTTSAGLARNKFLAKLTASYKKPMNQTILRNAAIPNYLRPMAFQKIRFLGGKLGKALAEEYDVSTVGDLLTISLDEMQRKFGEESIWVYEILRGIDRTEVKEKSAVNKSMLASKNLPQPITKATEGYHWIRVLAAELALRLNEARDNNPALWPKTVVLHIRQGYDTFRSKQTPFPFTKNVTVDVIASFGDKLWKELVGTSGSTPFKVTNVQLSFSGIGVMETGQRTIEGFLTTRSTSDDQSAAPASSHTVQSPSKRLRSPSSSSARPGSGSKARKRSDEDRPTGNATVTQQPSNSTPQSARDERYSFICDKCHRRIWLEDAPVTALSGSDTAGDADDGMAASTCGAGSDGDDAIRDDALAALRLEHADFHFAQELAAAGDGDAPKRVIRPADKPSSVASKKRKKKPADEGIAKFFQKR</sequence>
<dbReference type="GO" id="GO:0009314">
    <property type="term" value="P:response to radiation"/>
    <property type="evidence" value="ECO:0007669"/>
    <property type="project" value="TreeGrafter"/>
</dbReference>
<dbReference type="AlphaFoldDB" id="A0A5C2SB82"/>
<dbReference type="GO" id="GO:0008270">
    <property type="term" value="F:zinc ion binding"/>
    <property type="evidence" value="ECO:0007669"/>
    <property type="project" value="UniProtKB-KW"/>
</dbReference>
<evidence type="ECO:0000259" key="11">
    <source>
        <dbReference type="PROSITE" id="PS50173"/>
    </source>
</evidence>
<feature type="domain" description="UmuC" evidence="11">
    <location>
        <begin position="55"/>
        <end position="355"/>
    </location>
</feature>
<dbReference type="OrthoDB" id="5723at2759"/>
<keyword evidence="2" id="KW-0808">Transferase</keyword>
<feature type="region of interest" description="Disordered" evidence="10">
    <location>
        <begin position="540"/>
        <end position="607"/>
    </location>
</feature>
<dbReference type="PANTHER" id="PTHR45873:SF1">
    <property type="entry name" value="DNA POLYMERASE ETA"/>
    <property type="match status" value="1"/>
</dbReference>
<evidence type="ECO:0000256" key="3">
    <source>
        <dbReference type="ARBA" id="ARBA00022723"/>
    </source>
</evidence>
<evidence type="ECO:0000313" key="13">
    <source>
        <dbReference type="Proteomes" id="UP000313359"/>
    </source>
</evidence>
<feature type="compositionally biased region" description="Polar residues" evidence="10">
    <location>
        <begin position="540"/>
        <end position="556"/>
    </location>
</feature>
<dbReference type="GO" id="GO:0005657">
    <property type="term" value="C:replication fork"/>
    <property type="evidence" value="ECO:0007669"/>
    <property type="project" value="UniProtKB-ARBA"/>
</dbReference>
<dbReference type="EMBL" id="ML122263">
    <property type="protein sequence ID" value="RPD61013.1"/>
    <property type="molecule type" value="Genomic_DNA"/>
</dbReference>
<dbReference type="Gene3D" id="3.30.70.270">
    <property type="match status" value="1"/>
</dbReference>
<evidence type="ECO:0000256" key="4">
    <source>
        <dbReference type="ARBA" id="ARBA00022763"/>
    </source>
</evidence>
<feature type="compositionally biased region" description="Basic and acidic residues" evidence="10">
    <location>
        <begin position="230"/>
        <end position="239"/>
    </location>
</feature>
<dbReference type="GO" id="GO:0035861">
    <property type="term" value="C:site of double-strand break"/>
    <property type="evidence" value="ECO:0007669"/>
    <property type="project" value="TreeGrafter"/>
</dbReference>
<dbReference type="InterPro" id="IPR001126">
    <property type="entry name" value="UmuC"/>
</dbReference>
<evidence type="ECO:0000256" key="6">
    <source>
        <dbReference type="ARBA" id="ARBA00022833"/>
    </source>
</evidence>
<comment type="subcellular location">
    <subcellularLocation>
        <location evidence="1">Nucleus</location>
    </subcellularLocation>
</comment>
<dbReference type="InterPro" id="IPR043128">
    <property type="entry name" value="Rev_trsase/Diguanyl_cyclase"/>
</dbReference>
<dbReference type="FunFam" id="1.10.150.20:FF:000014">
    <property type="entry name" value="Polymerase (DNA directed), eta"/>
    <property type="match status" value="1"/>
</dbReference>
<keyword evidence="13" id="KW-1185">Reference proteome</keyword>
<dbReference type="PANTHER" id="PTHR45873">
    <property type="entry name" value="DNA POLYMERASE ETA"/>
    <property type="match status" value="1"/>
</dbReference>
<dbReference type="SUPFAM" id="SSF100879">
    <property type="entry name" value="Lesion bypass DNA polymerase (Y-family), little finger domain"/>
    <property type="match status" value="1"/>
</dbReference>
<evidence type="ECO:0000256" key="7">
    <source>
        <dbReference type="ARBA" id="ARBA00023204"/>
    </source>
</evidence>
<evidence type="ECO:0000256" key="10">
    <source>
        <dbReference type="SAM" id="MobiDB-lite"/>
    </source>
</evidence>